<evidence type="ECO:0000256" key="1">
    <source>
        <dbReference type="SAM" id="MobiDB-lite"/>
    </source>
</evidence>
<sequence>MKYKAILLGVNVAASLPVVISQSAEAQNATAKSTEDFIRAGMSRQVSQPAPKLVAMKPSFILQSASQVGGATEKFSSAKAVHTRQSLGSESVKLRPFVPGRKLPSRSELEAARMGHPSLDESQSRLAGTVEMGYGAAASDTYNSQGYGSYSQMDVARSAMRGKLQKAAQFAGQFESKVRSRVLPGQKLVSPGQVNQAVAPTGSPLPPGPSEDEWTEMAKSVGQKQGVESSGDSSEFAELARQMKEMHGEKAGAGNPSFAAGPPPFPLSLIPEASLKQFIGGKGGHAAPSAAVAAAPMASSSRPPASHFGSWHGQSATPSAHHSNLQPSGFHTYLTAANSSRTSSAFKQYAPAQMRSGKRQAPRLGSKDKAVQYQGQAAAPKPATMAVYGEYSSSL</sequence>
<feature type="compositionally biased region" description="Low complexity" evidence="1">
    <location>
        <begin position="294"/>
        <end position="306"/>
    </location>
</feature>
<comment type="caution">
    <text evidence="3">The sequence shown here is derived from an EMBL/GenBank/DDBJ whole genome shotgun (WGS) entry which is preliminary data.</text>
</comment>
<proteinExistence type="predicted"/>
<feature type="chain" id="PRO_5035148492" evidence="2">
    <location>
        <begin position="27"/>
        <end position="395"/>
    </location>
</feature>
<reference evidence="3" key="1">
    <citation type="submission" date="2021-02" db="EMBL/GenBank/DDBJ databases">
        <title>Genome-Resolved Metagenomics of a Microbial Community Performing Photosynthetic Biological Nutrient Removal.</title>
        <authorList>
            <person name="Mcdaniel E.A."/>
        </authorList>
    </citation>
    <scope>NUCLEOTIDE SEQUENCE</scope>
    <source>
        <strain evidence="3">UWPOB_OBS1</strain>
    </source>
</reference>
<protein>
    <submittedName>
        <fullName evidence="3">Uncharacterized protein</fullName>
    </submittedName>
</protein>
<evidence type="ECO:0000256" key="2">
    <source>
        <dbReference type="SAM" id="SignalP"/>
    </source>
</evidence>
<keyword evidence="2" id="KW-0732">Signal</keyword>
<accession>A0A8J7PIM4</accession>
<evidence type="ECO:0000313" key="3">
    <source>
        <dbReference type="EMBL" id="MBN8661068.1"/>
    </source>
</evidence>
<feature type="region of interest" description="Disordered" evidence="1">
    <location>
        <begin position="188"/>
        <end position="265"/>
    </location>
</feature>
<feature type="compositionally biased region" description="Basic and acidic residues" evidence="1">
    <location>
        <begin position="241"/>
        <end position="250"/>
    </location>
</feature>
<gene>
    <name evidence="3" type="ORF">J0M35_11935</name>
</gene>
<dbReference type="Proteomes" id="UP000664277">
    <property type="component" value="Unassembled WGS sequence"/>
</dbReference>
<feature type="region of interest" description="Disordered" evidence="1">
    <location>
        <begin position="348"/>
        <end position="384"/>
    </location>
</feature>
<feature type="signal peptide" evidence="2">
    <location>
        <begin position="1"/>
        <end position="26"/>
    </location>
</feature>
<feature type="region of interest" description="Disordered" evidence="1">
    <location>
        <begin position="294"/>
        <end position="324"/>
    </location>
</feature>
<name>A0A8J7PIM4_9BACT</name>
<dbReference type="AlphaFoldDB" id="A0A8J7PIM4"/>
<evidence type="ECO:0000313" key="4">
    <source>
        <dbReference type="Proteomes" id="UP000664277"/>
    </source>
</evidence>
<dbReference type="EMBL" id="JAFLCK010000016">
    <property type="protein sequence ID" value="MBN8661068.1"/>
    <property type="molecule type" value="Genomic_DNA"/>
</dbReference>
<feature type="compositionally biased region" description="Polar residues" evidence="1">
    <location>
        <begin position="222"/>
        <end position="233"/>
    </location>
</feature>
<feature type="compositionally biased region" description="Polar residues" evidence="1">
    <location>
        <begin position="312"/>
        <end position="324"/>
    </location>
</feature>
<organism evidence="3 4">
    <name type="scientific">Candidatus Obscuribacter phosphatis</name>
    <dbReference type="NCBI Taxonomy" id="1906157"/>
    <lineage>
        <taxon>Bacteria</taxon>
        <taxon>Bacillati</taxon>
        <taxon>Candidatus Melainabacteria</taxon>
        <taxon>Candidatus Obscuribacterales</taxon>
        <taxon>Candidatus Obscuribacteraceae</taxon>
        <taxon>Candidatus Obscuribacter</taxon>
    </lineage>
</organism>